<reference evidence="1 2" key="1">
    <citation type="submission" date="2019-08" db="EMBL/GenBank/DDBJ databases">
        <title>Seonamhaeicola sediminis sp. nov., isolated from marine sediment.</title>
        <authorList>
            <person name="Cao W.R."/>
        </authorList>
    </citation>
    <scope>NUCLEOTIDE SEQUENCE [LARGE SCALE GENOMIC DNA]</scope>
    <source>
        <strain evidence="1 2">1505</strain>
    </source>
</reference>
<dbReference type="AlphaFoldDB" id="A0A5C7GMD2"/>
<keyword evidence="2" id="KW-1185">Reference proteome</keyword>
<name>A0A5C7GMD2_9FLAO</name>
<dbReference type="PROSITE" id="PS51257">
    <property type="entry name" value="PROKAR_LIPOPROTEIN"/>
    <property type="match status" value="1"/>
</dbReference>
<protein>
    <submittedName>
        <fullName evidence="1">Uncharacterized protein</fullName>
    </submittedName>
</protein>
<gene>
    <name evidence="1" type="ORF">FUA22_05980</name>
</gene>
<dbReference type="InterPro" id="IPR045607">
    <property type="entry name" value="DUF6452"/>
</dbReference>
<dbReference type="Proteomes" id="UP000321080">
    <property type="component" value="Unassembled WGS sequence"/>
</dbReference>
<accession>A0A5C7GMD2</accession>
<sequence length="181" mass="20548">MKYIRLIIIPIIAVVIGFTISCERDDICPESTPTTPRLIIDLYDNDNQENQKNVFNLVVIGIDNDFILSGYEFTTADDLVLPLKTDANTTRYRLVKDASINDNGTPNDPDDDFIEGNIDIITINYSREDVYVSRACGYKTIFDNITLNIEADGDNWLLSTQDLTDNEPITNEDATHFNMFH</sequence>
<evidence type="ECO:0000313" key="2">
    <source>
        <dbReference type="Proteomes" id="UP000321080"/>
    </source>
</evidence>
<proteinExistence type="predicted"/>
<comment type="caution">
    <text evidence="1">The sequence shown here is derived from an EMBL/GenBank/DDBJ whole genome shotgun (WGS) entry which is preliminary data.</text>
</comment>
<dbReference type="EMBL" id="VRKQ01000008">
    <property type="protein sequence ID" value="TXG39420.1"/>
    <property type="molecule type" value="Genomic_DNA"/>
</dbReference>
<dbReference type="Pfam" id="PF20050">
    <property type="entry name" value="DUF6452"/>
    <property type="match status" value="1"/>
</dbReference>
<dbReference type="RefSeq" id="WP_147766990.1">
    <property type="nucleotide sequence ID" value="NZ_VRKQ01000008.1"/>
</dbReference>
<organism evidence="1 2">
    <name type="scientific">Seonamhaeicola maritimus</name>
    <dbReference type="NCBI Taxonomy" id="2591822"/>
    <lineage>
        <taxon>Bacteria</taxon>
        <taxon>Pseudomonadati</taxon>
        <taxon>Bacteroidota</taxon>
        <taxon>Flavobacteriia</taxon>
        <taxon>Flavobacteriales</taxon>
        <taxon>Flavobacteriaceae</taxon>
    </lineage>
</organism>
<evidence type="ECO:0000313" key="1">
    <source>
        <dbReference type="EMBL" id="TXG39420.1"/>
    </source>
</evidence>
<dbReference type="OrthoDB" id="663527at2"/>